<sequence>MLGRAGRTGPGVCFRLYSEEEFTKMEDFTLPEIKRVALDSYRKLAENAAGMGADGLKKFRNSEVGIPGPQKISELGSRNSGA</sequence>
<dbReference type="GO" id="GO:0016787">
    <property type="term" value="F:hydrolase activity"/>
    <property type="evidence" value="ECO:0007669"/>
    <property type="project" value="UniProtKB-KW"/>
</dbReference>
<reference evidence="4" key="2">
    <citation type="submission" date="2016-06" db="UniProtKB">
        <authorList>
            <consortium name="WormBaseParasite"/>
        </authorList>
    </citation>
    <scope>IDENTIFICATION</scope>
</reference>
<organism evidence="3 4">
    <name type="scientific">Globodera pallida</name>
    <name type="common">Potato cyst nematode worm</name>
    <name type="synonym">Heterodera pallida</name>
    <dbReference type="NCBI Taxonomy" id="36090"/>
    <lineage>
        <taxon>Eukaryota</taxon>
        <taxon>Metazoa</taxon>
        <taxon>Ecdysozoa</taxon>
        <taxon>Nematoda</taxon>
        <taxon>Chromadorea</taxon>
        <taxon>Rhabditida</taxon>
        <taxon>Tylenchina</taxon>
        <taxon>Tylenchomorpha</taxon>
        <taxon>Tylenchoidea</taxon>
        <taxon>Heteroderidae</taxon>
        <taxon>Heteroderinae</taxon>
        <taxon>Globodera</taxon>
    </lineage>
</organism>
<keyword evidence="2" id="KW-0067">ATP-binding</keyword>
<dbReference type="AlphaFoldDB" id="A0A183CQ39"/>
<keyword evidence="2" id="KW-0347">Helicase</keyword>
<keyword evidence="3" id="KW-1185">Reference proteome</keyword>
<dbReference type="GO" id="GO:0004386">
    <property type="term" value="F:helicase activity"/>
    <property type="evidence" value="ECO:0007669"/>
    <property type="project" value="UniProtKB-KW"/>
</dbReference>
<dbReference type="PANTHER" id="PTHR18934:SF221">
    <property type="entry name" value="ATP-DEPENDENT RNA HELICASE DHX34-RELATED"/>
    <property type="match status" value="1"/>
</dbReference>
<proteinExistence type="predicted"/>
<dbReference type="Proteomes" id="UP000050741">
    <property type="component" value="Unassembled WGS sequence"/>
</dbReference>
<accession>A0A183CQ39</accession>
<evidence type="ECO:0000256" key="1">
    <source>
        <dbReference type="ARBA" id="ARBA00022801"/>
    </source>
</evidence>
<reference evidence="3" key="1">
    <citation type="submission" date="2014-05" db="EMBL/GenBank/DDBJ databases">
        <title>The genome and life-stage specific transcriptomes of Globodera pallida elucidate key aspects of plant parasitism by a cyst nematode.</title>
        <authorList>
            <person name="Cotton J.A."/>
            <person name="Lilley C.J."/>
            <person name="Jones L.M."/>
            <person name="Kikuchi T."/>
            <person name="Reid A.J."/>
            <person name="Thorpe P."/>
            <person name="Tsai I.J."/>
            <person name="Beasley H."/>
            <person name="Blok V."/>
            <person name="Cock P.J.A."/>
            <person name="Van den Akker S.E."/>
            <person name="Holroyd N."/>
            <person name="Hunt M."/>
            <person name="Mantelin S."/>
            <person name="Naghra H."/>
            <person name="Pain A."/>
            <person name="Palomares-Rius J.E."/>
            <person name="Zarowiecki M."/>
            <person name="Berriman M."/>
            <person name="Jones J.T."/>
            <person name="Urwin P.E."/>
        </authorList>
    </citation>
    <scope>NUCLEOTIDE SEQUENCE [LARGE SCALE GENOMIC DNA]</scope>
    <source>
        <strain evidence="3">Lindley</strain>
    </source>
</reference>
<dbReference type="SUPFAM" id="SSF52540">
    <property type="entry name" value="P-loop containing nucleoside triphosphate hydrolases"/>
    <property type="match status" value="1"/>
</dbReference>
<dbReference type="Gene3D" id="3.40.50.300">
    <property type="entry name" value="P-loop containing nucleotide triphosphate hydrolases"/>
    <property type="match status" value="1"/>
</dbReference>
<evidence type="ECO:0000313" key="3">
    <source>
        <dbReference type="Proteomes" id="UP000050741"/>
    </source>
</evidence>
<keyword evidence="2" id="KW-0547">Nucleotide-binding</keyword>
<evidence type="ECO:0000256" key="2">
    <source>
        <dbReference type="ARBA" id="ARBA00022806"/>
    </source>
</evidence>
<dbReference type="PANTHER" id="PTHR18934">
    <property type="entry name" value="ATP-DEPENDENT RNA HELICASE"/>
    <property type="match status" value="1"/>
</dbReference>
<dbReference type="GO" id="GO:0003723">
    <property type="term" value="F:RNA binding"/>
    <property type="evidence" value="ECO:0007669"/>
    <property type="project" value="TreeGrafter"/>
</dbReference>
<name>A0A183CQ39_GLOPA</name>
<protein>
    <submittedName>
        <fullName evidence="4">DNA helicase</fullName>
    </submittedName>
</protein>
<dbReference type="InterPro" id="IPR027417">
    <property type="entry name" value="P-loop_NTPase"/>
</dbReference>
<keyword evidence="1" id="KW-0378">Hydrolase</keyword>
<dbReference type="WBParaSite" id="GPLIN_001499700">
    <property type="protein sequence ID" value="GPLIN_001499700"/>
    <property type="gene ID" value="GPLIN_001499700"/>
</dbReference>
<evidence type="ECO:0000313" key="4">
    <source>
        <dbReference type="WBParaSite" id="GPLIN_001499700"/>
    </source>
</evidence>